<keyword evidence="3" id="KW-1185">Reference proteome</keyword>
<evidence type="ECO:0000259" key="1">
    <source>
        <dbReference type="Pfam" id="PF20434"/>
    </source>
</evidence>
<dbReference type="Proteomes" id="UP001597024">
    <property type="component" value="Unassembled WGS sequence"/>
</dbReference>
<dbReference type="InterPro" id="IPR049492">
    <property type="entry name" value="BD-FAE-like_dom"/>
</dbReference>
<keyword evidence="2" id="KW-0378">Hydrolase</keyword>
<evidence type="ECO:0000313" key="3">
    <source>
        <dbReference type="Proteomes" id="UP001597024"/>
    </source>
</evidence>
<name>A0ABW3E5J9_9ACTN</name>
<feature type="domain" description="BD-FAE-like" evidence="1">
    <location>
        <begin position="63"/>
        <end position="130"/>
    </location>
</feature>
<dbReference type="Pfam" id="PF20434">
    <property type="entry name" value="BD-FAE"/>
    <property type="match status" value="1"/>
</dbReference>
<organism evidence="2 3">
    <name type="scientific">Streptosporangium algeriense</name>
    <dbReference type="NCBI Taxonomy" id="1682748"/>
    <lineage>
        <taxon>Bacteria</taxon>
        <taxon>Bacillati</taxon>
        <taxon>Actinomycetota</taxon>
        <taxon>Actinomycetes</taxon>
        <taxon>Streptosporangiales</taxon>
        <taxon>Streptosporangiaceae</taxon>
        <taxon>Streptosporangium</taxon>
    </lineage>
</organism>
<feature type="non-terminal residue" evidence="2">
    <location>
        <position position="134"/>
    </location>
</feature>
<comment type="caution">
    <text evidence="2">The sequence shown here is derived from an EMBL/GenBank/DDBJ whole genome shotgun (WGS) entry which is preliminary data.</text>
</comment>
<protein>
    <submittedName>
        <fullName evidence="2">Alpha/beta hydrolase</fullName>
    </submittedName>
</protein>
<sequence length="134" mass="15076">MTLRQDTDRAYNVRETVSVPVFEEAMRRYRAWSESAVDGLRGHPGLVYDPAGGERLDIWGVGDRPRPVFVFVHGGYWRALSRADSAFMARMLDERGIATVVVDYTLAPHATLEEIVRQVRAAVAFVHHEGARHG</sequence>
<dbReference type="SUPFAM" id="SSF53474">
    <property type="entry name" value="alpha/beta-Hydrolases"/>
    <property type="match status" value="1"/>
</dbReference>
<gene>
    <name evidence="2" type="ORF">ACFQ08_37025</name>
</gene>
<dbReference type="InterPro" id="IPR029058">
    <property type="entry name" value="AB_hydrolase_fold"/>
</dbReference>
<dbReference type="Gene3D" id="3.40.50.1820">
    <property type="entry name" value="alpha/beta hydrolase"/>
    <property type="match status" value="1"/>
</dbReference>
<accession>A0ABW3E5J9</accession>
<evidence type="ECO:0000313" key="2">
    <source>
        <dbReference type="EMBL" id="MFD0890180.1"/>
    </source>
</evidence>
<reference evidence="3" key="1">
    <citation type="journal article" date="2019" name="Int. J. Syst. Evol. Microbiol.">
        <title>The Global Catalogue of Microorganisms (GCM) 10K type strain sequencing project: providing services to taxonomists for standard genome sequencing and annotation.</title>
        <authorList>
            <consortium name="The Broad Institute Genomics Platform"/>
            <consortium name="The Broad Institute Genome Sequencing Center for Infectious Disease"/>
            <person name="Wu L."/>
            <person name="Ma J."/>
        </authorList>
    </citation>
    <scope>NUCLEOTIDE SEQUENCE [LARGE SCALE GENOMIC DNA]</scope>
    <source>
        <strain evidence="3">CCUG 62974</strain>
    </source>
</reference>
<dbReference type="GO" id="GO:0016787">
    <property type="term" value="F:hydrolase activity"/>
    <property type="evidence" value="ECO:0007669"/>
    <property type="project" value="UniProtKB-KW"/>
</dbReference>
<proteinExistence type="predicted"/>
<dbReference type="EMBL" id="JBHTHX010002267">
    <property type="protein sequence ID" value="MFD0890180.1"/>
    <property type="molecule type" value="Genomic_DNA"/>
</dbReference>